<reference evidence="2" key="1">
    <citation type="journal article" date="2019" name="Sci. Rep.">
        <title>Draft genome of Tanacetum cinerariifolium, the natural source of mosquito coil.</title>
        <authorList>
            <person name="Yamashiro T."/>
            <person name="Shiraishi A."/>
            <person name="Satake H."/>
            <person name="Nakayama K."/>
        </authorList>
    </citation>
    <scope>NUCLEOTIDE SEQUENCE</scope>
</reference>
<gene>
    <name evidence="2" type="ORF">Tci_867670</name>
    <name evidence="3" type="ORF">Tci_867770</name>
</gene>
<feature type="region of interest" description="Disordered" evidence="1">
    <location>
        <begin position="19"/>
        <end position="42"/>
    </location>
</feature>
<evidence type="ECO:0000313" key="3">
    <source>
        <dbReference type="EMBL" id="GFC95800.1"/>
    </source>
</evidence>
<evidence type="ECO:0000313" key="2">
    <source>
        <dbReference type="EMBL" id="GFC95700.1"/>
    </source>
</evidence>
<protein>
    <submittedName>
        <fullName evidence="2">Uncharacterized protein</fullName>
    </submittedName>
</protein>
<comment type="caution">
    <text evidence="2">The sequence shown here is derived from an EMBL/GenBank/DDBJ whole genome shotgun (WGS) entry which is preliminary data.</text>
</comment>
<organism evidence="2">
    <name type="scientific">Tanacetum cinerariifolium</name>
    <name type="common">Dalmatian daisy</name>
    <name type="synonym">Chrysanthemum cinerariifolium</name>
    <dbReference type="NCBI Taxonomy" id="118510"/>
    <lineage>
        <taxon>Eukaryota</taxon>
        <taxon>Viridiplantae</taxon>
        <taxon>Streptophyta</taxon>
        <taxon>Embryophyta</taxon>
        <taxon>Tracheophyta</taxon>
        <taxon>Spermatophyta</taxon>
        <taxon>Magnoliopsida</taxon>
        <taxon>eudicotyledons</taxon>
        <taxon>Gunneridae</taxon>
        <taxon>Pentapetalae</taxon>
        <taxon>asterids</taxon>
        <taxon>campanulids</taxon>
        <taxon>Asterales</taxon>
        <taxon>Asteraceae</taxon>
        <taxon>Asteroideae</taxon>
        <taxon>Anthemideae</taxon>
        <taxon>Anthemidinae</taxon>
        <taxon>Tanacetum</taxon>
    </lineage>
</organism>
<name>A0A699SEF2_TANCI</name>
<proteinExistence type="predicted"/>
<feature type="non-terminal residue" evidence="2">
    <location>
        <position position="1"/>
    </location>
</feature>
<dbReference type="EMBL" id="BKCJ011156585">
    <property type="protein sequence ID" value="GFC95800.1"/>
    <property type="molecule type" value="Genomic_DNA"/>
</dbReference>
<dbReference type="AlphaFoldDB" id="A0A699SEF2"/>
<sequence>GYDAGFLWGKWWRVVASSGNGGEVDRSREDGVAGLAGVGDEQ</sequence>
<dbReference type="EMBL" id="BKCJ011156000">
    <property type="protein sequence ID" value="GFC95700.1"/>
    <property type="molecule type" value="Genomic_DNA"/>
</dbReference>
<accession>A0A699SEF2</accession>
<evidence type="ECO:0000256" key="1">
    <source>
        <dbReference type="SAM" id="MobiDB-lite"/>
    </source>
</evidence>